<dbReference type="Proteomes" id="UP001152888">
    <property type="component" value="Unassembled WGS sequence"/>
</dbReference>
<evidence type="ECO:0000313" key="2">
    <source>
        <dbReference type="Proteomes" id="UP001152888"/>
    </source>
</evidence>
<proteinExistence type="predicted"/>
<dbReference type="EMBL" id="CAKOFQ010007260">
    <property type="protein sequence ID" value="CAH1996478.1"/>
    <property type="molecule type" value="Genomic_DNA"/>
</dbReference>
<organism evidence="1 2">
    <name type="scientific">Acanthoscelides obtectus</name>
    <name type="common">Bean weevil</name>
    <name type="synonym">Bruchus obtectus</name>
    <dbReference type="NCBI Taxonomy" id="200917"/>
    <lineage>
        <taxon>Eukaryota</taxon>
        <taxon>Metazoa</taxon>
        <taxon>Ecdysozoa</taxon>
        <taxon>Arthropoda</taxon>
        <taxon>Hexapoda</taxon>
        <taxon>Insecta</taxon>
        <taxon>Pterygota</taxon>
        <taxon>Neoptera</taxon>
        <taxon>Endopterygota</taxon>
        <taxon>Coleoptera</taxon>
        <taxon>Polyphaga</taxon>
        <taxon>Cucujiformia</taxon>
        <taxon>Chrysomeloidea</taxon>
        <taxon>Chrysomelidae</taxon>
        <taxon>Bruchinae</taxon>
        <taxon>Bruchini</taxon>
        <taxon>Acanthoscelides</taxon>
    </lineage>
</organism>
<comment type="caution">
    <text evidence="1">The sequence shown here is derived from an EMBL/GenBank/DDBJ whole genome shotgun (WGS) entry which is preliminary data.</text>
</comment>
<dbReference type="AlphaFoldDB" id="A0A9P0PWG0"/>
<gene>
    <name evidence="1" type="ORF">ACAOBT_LOCUS23230</name>
</gene>
<sequence>MEEHVHLILNDEGEDITDSNKAAKFIQELKANILGNYSRCNLKLSKLRSRHKPLYTTGSRENISLGNFHFRRIF</sequence>
<accession>A0A9P0PWG0</accession>
<keyword evidence="2" id="KW-1185">Reference proteome</keyword>
<reference evidence="1" key="1">
    <citation type="submission" date="2022-03" db="EMBL/GenBank/DDBJ databases">
        <authorList>
            <person name="Sayadi A."/>
        </authorList>
    </citation>
    <scope>NUCLEOTIDE SEQUENCE</scope>
</reference>
<evidence type="ECO:0000313" key="1">
    <source>
        <dbReference type="EMBL" id="CAH1996478.1"/>
    </source>
</evidence>
<name>A0A9P0PWG0_ACAOB</name>
<protein>
    <submittedName>
        <fullName evidence="1">Uncharacterized protein</fullName>
    </submittedName>
</protein>